<dbReference type="Proteomes" id="UP001497480">
    <property type="component" value="Unassembled WGS sequence"/>
</dbReference>
<dbReference type="GO" id="GO:0005634">
    <property type="term" value="C:nucleus"/>
    <property type="evidence" value="ECO:0007669"/>
    <property type="project" value="TreeGrafter"/>
</dbReference>
<protein>
    <recommendedName>
        <fullName evidence="2">Hpc2-related domain-containing protein</fullName>
    </recommendedName>
</protein>
<name>A0AAV1Y0B2_LUPLU</name>
<sequence length="758" mass="84113">MAEEKKPPPSSSSFVKNGDRQIFTVELRQGETTIVSWKKLMKDANNNKNNGGNHNFGSNSSSDLPHVHHALDSRIAPGQPAEVEEKDPSQPNRFSAVIEKIERLYMGKDSSDEEDMHDVHDDQYDTEDSFIDDAELDEYFEVDNSAIKHDGFFVNRGKLERINEPPVLPNQQPKKRRRKDIPKNPDENNDDQGSNKHVKGSRQASGKTASLKGKNTSNSFQNLVAPGEYYADLKVQNKSEIPGNGISSKKKTADTKSTLDPSVTLKASKDDVPGSVKEAKDGDKQKTGIIQPKKTSDKNKDASGFLGASHQKYHEQGAHAHSNSQAGRSSSNINDSKSTSHSKEKKVMRELPDLNLSEEKSTMHVTNVMQKSEYMHKKDGSSVRTKTSALEKAIHELEKMVAESRPPAMEHQEADTTSQAVKRRLPREVKLKLAKVARLAQASQGKVSKELLNRLMSILGHLMQLRTLKRNLKEMISTGLSAKQEKDVRFQLIKKEVVDMIRVQAPTMESKQQQKAGASGDFQEFGPDGKAISKSTFSMDTALEDKICDLYDLFVDGLDESAGPQIRKLYAELAGLWPNGCMDNHGIKHGICRAKERRRALHSKHKDQEKMKRKKLLVPKLEENVLPDTSSIALQQSSREKVAPQSSGHAFTSVNKPVSYMSTTAQVPSPVNGLKQEKARKSSSSSVDNVNIENGGLTKKKVKRKPEHDLEGAHFGPEKKKPSSLMEEARPKSLKQSAAVHTKSKLHPTSIPGLEQSS</sequence>
<feature type="domain" description="Hpc2-related" evidence="2">
    <location>
        <begin position="120"/>
        <end position="160"/>
    </location>
</feature>
<dbReference type="Pfam" id="PF08729">
    <property type="entry name" value="HUN"/>
    <property type="match status" value="1"/>
</dbReference>
<feature type="compositionally biased region" description="Polar residues" evidence="1">
    <location>
        <begin position="644"/>
        <end position="669"/>
    </location>
</feature>
<feature type="region of interest" description="Disordered" evidence="1">
    <location>
        <begin position="634"/>
        <end position="758"/>
    </location>
</feature>
<dbReference type="GO" id="GO:0006325">
    <property type="term" value="P:chromatin organization"/>
    <property type="evidence" value="ECO:0007669"/>
    <property type="project" value="TreeGrafter"/>
</dbReference>
<feature type="region of interest" description="Disordered" evidence="1">
    <location>
        <begin position="163"/>
        <end position="220"/>
    </location>
</feature>
<dbReference type="PANTHER" id="PTHR21669:SF28">
    <property type="entry name" value="YEMANUCLEIN"/>
    <property type="match status" value="1"/>
</dbReference>
<organism evidence="3 4">
    <name type="scientific">Lupinus luteus</name>
    <name type="common">European yellow lupine</name>
    <dbReference type="NCBI Taxonomy" id="3873"/>
    <lineage>
        <taxon>Eukaryota</taxon>
        <taxon>Viridiplantae</taxon>
        <taxon>Streptophyta</taxon>
        <taxon>Embryophyta</taxon>
        <taxon>Tracheophyta</taxon>
        <taxon>Spermatophyta</taxon>
        <taxon>Magnoliopsida</taxon>
        <taxon>eudicotyledons</taxon>
        <taxon>Gunneridae</taxon>
        <taxon>Pentapetalae</taxon>
        <taxon>rosids</taxon>
        <taxon>fabids</taxon>
        <taxon>Fabales</taxon>
        <taxon>Fabaceae</taxon>
        <taxon>Papilionoideae</taxon>
        <taxon>50 kb inversion clade</taxon>
        <taxon>genistoids sensu lato</taxon>
        <taxon>core genistoids</taxon>
        <taxon>Genisteae</taxon>
        <taxon>Lupinus</taxon>
    </lineage>
</organism>
<feature type="compositionally biased region" description="Basic and acidic residues" evidence="1">
    <location>
        <begin position="706"/>
        <end position="731"/>
    </location>
</feature>
<keyword evidence="4" id="KW-1185">Reference proteome</keyword>
<feature type="compositionally biased region" description="Polar residues" evidence="1">
    <location>
        <begin position="202"/>
        <end position="220"/>
    </location>
</feature>
<proteinExistence type="predicted"/>
<evidence type="ECO:0000259" key="2">
    <source>
        <dbReference type="Pfam" id="PF08729"/>
    </source>
</evidence>
<dbReference type="PANTHER" id="PTHR21669">
    <property type="entry name" value="CAPZ-INTERACTING PROTEIN AND RELATED PROTEINS"/>
    <property type="match status" value="1"/>
</dbReference>
<feature type="region of interest" description="Disordered" evidence="1">
    <location>
        <begin position="43"/>
        <end position="66"/>
    </location>
</feature>
<feature type="compositionally biased region" description="Polar residues" evidence="1">
    <location>
        <begin position="682"/>
        <end position="692"/>
    </location>
</feature>
<feature type="compositionally biased region" description="Low complexity" evidence="1">
    <location>
        <begin position="46"/>
        <end position="62"/>
    </location>
</feature>
<dbReference type="EMBL" id="CAXHTB010000020">
    <property type="protein sequence ID" value="CAL0327424.1"/>
    <property type="molecule type" value="Genomic_DNA"/>
</dbReference>
<reference evidence="3 4" key="1">
    <citation type="submission" date="2024-03" db="EMBL/GenBank/DDBJ databases">
        <authorList>
            <person name="Martinez-Hernandez J."/>
        </authorList>
    </citation>
    <scope>NUCLEOTIDE SEQUENCE [LARGE SCALE GENOMIC DNA]</scope>
</reference>
<evidence type="ECO:0000313" key="4">
    <source>
        <dbReference type="Proteomes" id="UP001497480"/>
    </source>
</evidence>
<evidence type="ECO:0000313" key="3">
    <source>
        <dbReference type="EMBL" id="CAL0327424.1"/>
    </source>
</evidence>
<gene>
    <name evidence="3" type="ORF">LLUT_LOCUS28484</name>
</gene>
<feature type="compositionally biased region" description="Low complexity" evidence="1">
    <location>
        <begin position="329"/>
        <end position="339"/>
    </location>
</feature>
<feature type="region of interest" description="Disordered" evidence="1">
    <location>
        <begin position="1"/>
        <end position="20"/>
    </location>
</feature>
<accession>A0AAV1Y0B2</accession>
<evidence type="ECO:0000256" key="1">
    <source>
        <dbReference type="SAM" id="MobiDB-lite"/>
    </source>
</evidence>
<dbReference type="AlphaFoldDB" id="A0AAV1Y0B2"/>
<dbReference type="InterPro" id="IPR014840">
    <property type="entry name" value="HRD"/>
</dbReference>
<feature type="region of interest" description="Disordered" evidence="1">
    <location>
        <begin position="238"/>
        <end position="356"/>
    </location>
</feature>
<feature type="compositionally biased region" description="Basic and acidic residues" evidence="1">
    <location>
        <begin position="267"/>
        <end position="286"/>
    </location>
</feature>
<feature type="compositionally biased region" description="Basic and acidic residues" evidence="1">
    <location>
        <begin position="341"/>
        <end position="356"/>
    </location>
</feature>
<comment type="caution">
    <text evidence="3">The sequence shown here is derived from an EMBL/GenBank/DDBJ whole genome shotgun (WGS) entry which is preliminary data.</text>
</comment>